<feature type="non-terminal residue" evidence="1">
    <location>
        <position position="1"/>
    </location>
</feature>
<reference evidence="1" key="1">
    <citation type="submission" date="2018-05" db="EMBL/GenBank/DDBJ databases">
        <authorList>
            <person name="Lanie J.A."/>
            <person name="Ng W.-L."/>
            <person name="Kazmierczak K.M."/>
            <person name="Andrzejewski T.M."/>
            <person name="Davidsen T.M."/>
            <person name="Wayne K.J."/>
            <person name="Tettelin H."/>
            <person name="Glass J.I."/>
            <person name="Rusch D."/>
            <person name="Podicherti R."/>
            <person name="Tsui H.-C.T."/>
            <person name="Winkler M.E."/>
        </authorList>
    </citation>
    <scope>NUCLEOTIDE SEQUENCE</scope>
</reference>
<proteinExistence type="predicted"/>
<evidence type="ECO:0000313" key="1">
    <source>
        <dbReference type="EMBL" id="SVA90014.1"/>
    </source>
</evidence>
<sequence>LIDTETKTVFKFTNVSDGTGESDVKKIDLSTLNWAWHNIILNVAGGNTGFKIGESIVTDSAEYYIVVDYKPLGTEVQVVGWDNTNKVATTALLTGTAGDNIVGSVTGANLAIVGTVAAPASTHSVIINKMQWICNGMQVNVEWDGSTTETLIAGLSGNGVYNGNNLEWPAIPINAVGNAGGELGNIQFSTVGAGSGDTYTIWIELSKTTGYDTPLYEENSRLGHPVDYVLGNRP</sequence>
<dbReference type="AlphaFoldDB" id="A0A381ZLJ2"/>
<gene>
    <name evidence="1" type="ORF">METZ01_LOCUS142868</name>
</gene>
<name>A0A381ZLJ2_9ZZZZ</name>
<protein>
    <submittedName>
        <fullName evidence="1">Uncharacterized protein</fullName>
    </submittedName>
</protein>
<organism evidence="1">
    <name type="scientific">marine metagenome</name>
    <dbReference type="NCBI Taxonomy" id="408172"/>
    <lineage>
        <taxon>unclassified sequences</taxon>
        <taxon>metagenomes</taxon>
        <taxon>ecological metagenomes</taxon>
    </lineage>
</organism>
<accession>A0A381ZLJ2</accession>
<dbReference type="EMBL" id="UINC01021764">
    <property type="protein sequence ID" value="SVA90014.1"/>
    <property type="molecule type" value="Genomic_DNA"/>
</dbReference>